<comment type="caution">
    <text evidence="11">The sequence shown here is derived from an EMBL/GenBank/DDBJ whole genome shotgun (WGS) entry which is preliminary data.</text>
</comment>
<dbReference type="FunFam" id="2.60.40.60:FF:000081">
    <property type="entry name" value="protocadherin Fat 4"/>
    <property type="match status" value="1"/>
</dbReference>
<dbReference type="Pfam" id="PF00028">
    <property type="entry name" value="Cadherin"/>
    <property type="match status" value="12"/>
</dbReference>
<keyword evidence="5" id="KW-0130">Cell adhesion</keyword>
<dbReference type="EMBL" id="VCEA01000001">
    <property type="protein sequence ID" value="KAB0362704.1"/>
    <property type="molecule type" value="Genomic_DNA"/>
</dbReference>
<dbReference type="InterPro" id="IPR015919">
    <property type="entry name" value="Cadherin-like_sf"/>
</dbReference>
<accession>A0A5N3WMK5</accession>
<keyword evidence="2" id="KW-0812">Transmembrane</keyword>
<evidence type="ECO:0000313" key="11">
    <source>
        <dbReference type="EMBL" id="KAB0362704.1"/>
    </source>
</evidence>
<evidence type="ECO:0000256" key="6">
    <source>
        <dbReference type="ARBA" id="ARBA00022989"/>
    </source>
</evidence>
<comment type="subcellular location">
    <subcellularLocation>
        <location evidence="1">Membrane</location>
    </subcellularLocation>
</comment>
<feature type="domain" description="Cadherin" evidence="10">
    <location>
        <begin position="834"/>
        <end position="943"/>
    </location>
</feature>
<evidence type="ECO:0000313" key="12">
    <source>
        <dbReference type="Proteomes" id="UP000326458"/>
    </source>
</evidence>
<evidence type="ECO:0000256" key="9">
    <source>
        <dbReference type="PROSITE-ProRule" id="PRU00043"/>
    </source>
</evidence>
<dbReference type="PROSITE" id="PS00232">
    <property type="entry name" value="CADHERIN_1"/>
    <property type="match status" value="7"/>
</dbReference>
<dbReference type="FunFam" id="2.60.40.60:FF:000227">
    <property type="entry name" value="Dachsous cadherin-related 2"/>
    <property type="match status" value="1"/>
</dbReference>
<evidence type="ECO:0000256" key="1">
    <source>
        <dbReference type="ARBA" id="ARBA00004370"/>
    </source>
</evidence>
<feature type="domain" description="Cadherin" evidence="10">
    <location>
        <begin position="1362"/>
        <end position="1474"/>
    </location>
</feature>
<dbReference type="FunFam" id="2.60.40.60:FF:000181">
    <property type="entry name" value="Predicted protein"/>
    <property type="match status" value="1"/>
</dbReference>
<dbReference type="FunFam" id="2.60.40.60:FF:000015">
    <property type="entry name" value="FAT atypical cadherin 1"/>
    <property type="match status" value="1"/>
</dbReference>
<feature type="domain" description="Cadherin" evidence="10">
    <location>
        <begin position="727"/>
        <end position="833"/>
    </location>
</feature>
<dbReference type="FunFam" id="2.60.40.60:FF:000150">
    <property type="entry name" value="Dachsous cadherin-related 1"/>
    <property type="match status" value="1"/>
</dbReference>
<feature type="domain" description="Cadherin" evidence="10">
    <location>
        <begin position="515"/>
        <end position="617"/>
    </location>
</feature>
<name>A0A5N3WMK5_MUNMU</name>
<evidence type="ECO:0000256" key="3">
    <source>
        <dbReference type="ARBA" id="ARBA00022737"/>
    </source>
</evidence>
<sequence>MGPQSMRTVSEFTVKTSPQTIVNDALSLAPSLTLGTCSLQSPQLQPPFVLAKAASSLPLIFLFAQCLLPQWGRERQTKEREKRVSGGENPVVTYQGLLPKMKFVGKAASRSPAVLDLMILLAPTWIPSLLPALLPFKGQIKLLPCLQPSDGGLSAQAFVRVELEDINDNEPVFHPLTYVTSLSGQAQLGTEVINVLATDRDSGMYGTVAYELVPGDLSSFFTIDSTSDSSEPVFYRISSGNLDGTFSIHPWLGTIRTQKPLDHEAQPVAVLTVQAQLGSSPACGSTEVNVTVLDVNDHAPVFPRASDEVTVSRSTLPGTAVYRARAEDRDSGRNGRVRYAIARQSPSVFSVDAGLGVVYLSRSLPGARPRECTLTLLAQDLGAPPRASLMALTVVIAPQERSPPLTFEHLVYQVEVSEALSPMTAVLRIRARPLGPQGAPPQLVYWLEPSTDSAAFGVHPFTGWIYLRRQLDYESTQMYNFRVFAWIPEDKLSQNVSTSVTVHVLDENDNSPTFSHDVLFLKVQESPVPQGVIGRITAIDRDPGKNGRLSYFLLSDGKFFKINPNTGELISWVALDHEQRAHHQVTVLVSDHGSPPRNATTLVHVSVTDINDNRPYFPQCLDGKELSIKVLEGQPVNMLVTTVFAKDLDEGNNAEVTYSISSEDSSDHFKIDANSGEIRTTRVLSHDYGPSYKLTVIASDQGVPPLQGQAVINIQVIPLSKGRTVISQNIRHLVIPENLKPSKVMSLIKSPDHLQRQHGGKLHFSIAADDKDGHFEVDSSTGDLFLFKELDYEMTSHYLFRVVTKDYSRSPPVNSTVFLSVAVEDQNDHSPSFREEFIVISVAEDTPVGTLVHIFNAKDGDGSFLNSRIQYFIEASHPGVNPFLIHPSSGTLVTTSPLDRERVPTVVLTVTASDQAVNVTDRRLRSLMAKVVILDVNDHSPTFTSFPIACVREDAAVGSLVHHITAQDPDAGRNGRVTFSILSGNENMAFMLDESSGFLTTASPLDYEIKSQHILTVLALDDGTPTLSSSQTLTITVLDVNDEAPAFKQHLYEASVKENQNPGEFVIRVEAVDRDSGINSKLQFEIMPGTSFKLFQINSDTGEVVTATTLDREVQEVLTLRVLVRDGGAPALSGTTVILCTVGDENDHAPEIVVPRDDIEVLENQEPGLVYTVLASDMDAGSNGAVTCRIIDGNIDEYFAINEVSGELSTARALDQEEVSNFTLVILCADLGSPPQSSTAQLQVRVLDDNDHSPSFPRLRYQASVREDAQVGTTVLVLSSADKDEGLNGQTKYSLVHEASGAFTIDPVAGTLRTSRALDREARSEHVFKAVARDCGVHGSRSTTVLIKVHVTDVNDNNPVWEQNPLDIFLSSQSPTNQTAAILRASDPDSGPNGTVMFSFAEPQSMFSINEYTGAIQLQQIPSSEYFPIWLQLKAVDQGVPARTTTGLLVIHMEGEDVRISFSQHLYKGIVPENCEADRMKSEICCGSVTTTVCPWEAGSLDLCFPTCKLGMRQWFLNLGMKQALSGDCRQFCFSSSRVQELSFFNALPRDSQESSPTPQFKSINSSALSFLHSPALTSIQKLMNTWVVVVVARILEWVAISFSRASSQPTDQTHVSSIASWTAACQASLSITNSWSLLKLMSLESVMPSNHLILCHPLLLLPSIIPSIKVFSNELVPHVRWPKYWSFSFNINPSKEYSELISFRVDKFDLLAVQGTLKSLFQHHSSKA</sequence>
<keyword evidence="8" id="KW-0325">Glycoprotein</keyword>
<gene>
    <name evidence="11" type="ORF">FD754_006860</name>
</gene>
<dbReference type="FunFam" id="2.60.40.60:FF:000101">
    <property type="entry name" value="FAT atypical cadherin 4"/>
    <property type="match status" value="1"/>
</dbReference>
<organism evidence="11 12">
    <name type="scientific">Muntiacus muntjak</name>
    <name type="common">Barking deer</name>
    <name type="synonym">Indian muntjac</name>
    <dbReference type="NCBI Taxonomy" id="9888"/>
    <lineage>
        <taxon>Eukaryota</taxon>
        <taxon>Metazoa</taxon>
        <taxon>Chordata</taxon>
        <taxon>Craniata</taxon>
        <taxon>Vertebrata</taxon>
        <taxon>Euteleostomi</taxon>
        <taxon>Mammalia</taxon>
        <taxon>Eutheria</taxon>
        <taxon>Laurasiatheria</taxon>
        <taxon>Artiodactyla</taxon>
        <taxon>Ruminantia</taxon>
        <taxon>Pecora</taxon>
        <taxon>Cervidae</taxon>
        <taxon>Muntiacinae</taxon>
        <taxon>Muntiacus</taxon>
    </lineage>
</organism>
<evidence type="ECO:0000256" key="4">
    <source>
        <dbReference type="ARBA" id="ARBA00022837"/>
    </source>
</evidence>
<dbReference type="FunFam" id="2.60.40.60:FF:000211">
    <property type="entry name" value="Dachsous cadherin-related 2"/>
    <property type="match status" value="1"/>
</dbReference>
<dbReference type="SUPFAM" id="SSF49313">
    <property type="entry name" value="Cadherin-like"/>
    <property type="match status" value="12"/>
</dbReference>
<feature type="domain" description="Cadherin" evidence="10">
    <location>
        <begin position="303"/>
        <end position="406"/>
    </location>
</feature>
<dbReference type="SMART" id="SM00112">
    <property type="entry name" value="CA"/>
    <property type="match status" value="12"/>
</dbReference>
<dbReference type="Proteomes" id="UP000326458">
    <property type="component" value="Unassembled WGS sequence"/>
</dbReference>
<dbReference type="FunFam" id="2.60.40.60:FF:000269">
    <property type="entry name" value="Dachsous cadherin-related 2"/>
    <property type="match status" value="1"/>
</dbReference>
<evidence type="ECO:0000256" key="2">
    <source>
        <dbReference type="ARBA" id="ARBA00022692"/>
    </source>
</evidence>
<dbReference type="Gene3D" id="2.60.40.60">
    <property type="entry name" value="Cadherins"/>
    <property type="match status" value="13"/>
</dbReference>
<dbReference type="PRINTS" id="PR00205">
    <property type="entry name" value="CADHERIN"/>
</dbReference>
<dbReference type="GO" id="GO:0060429">
    <property type="term" value="P:epithelium development"/>
    <property type="evidence" value="ECO:0007669"/>
    <property type="project" value="UniProtKB-ARBA"/>
</dbReference>
<keyword evidence="6" id="KW-1133">Transmembrane helix</keyword>
<feature type="domain" description="Cadherin" evidence="10">
    <location>
        <begin position="174"/>
        <end position="302"/>
    </location>
</feature>
<dbReference type="FunFam" id="2.60.40.60:FF:000116">
    <property type="entry name" value="Dachsous cadherin-related 2"/>
    <property type="match status" value="1"/>
</dbReference>
<feature type="domain" description="Cadherin" evidence="10">
    <location>
        <begin position="1257"/>
        <end position="1361"/>
    </location>
</feature>
<evidence type="ECO:0000256" key="5">
    <source>
        <dbReference type="ARBA" id="ARBA00022889"/>
    </source>
</evidence>
<keyword evidence="7" id="KW-0472">Membrane</keyword>
<dbReference type="FunFam" id="2.60.40.60:FF:000035">
    <property type="entry name" value="Protocadherin Fat 3"/>
    <property type="match status" value="1"/>
</dbReference>
<feature type="domain" description="Cadherin" evidence="10">
    <location>
        <begin position="1159"/>
        <end position="1256"/>
    </location>
</feature>
<dbReference type="InterPro" id="IPR020894">
    <property type="entry name" value="Cadherin_CS"/>
</dbReference>
<keyword evidence="3" id="KW-0677">Repeat</keyword>
<feature type="domain" description="Cadherin" evidence="10">
    <location>
        <begin position="408"/>
        <end position="514"/>
    </location>
</feature>
<dbReference type="FunFam" id="2.60.40.60:FF:000236">
    <property type="entry name" value="Dachsous, isoform B"/>
    <property type="match status" value="1"/>
</dbReference>
<dbReference type="PANTHER" id="PTHR24026">
    <property type="entry name" value="FAT ATYPICAL CADHERIN-RELATED"/>
    <property type="match status" value="1"/>
</dbReference>
<proteinExistence type="predicted"/>
<dbReference type="GO" id="GO:0030154">
    <property type="term" value="P:cell differentiation"/>
    <property type="evidence" value="ECO:0007669"/>
    <property type="project" value="UniProtKB-ARBA"/>
</dbReference>
<evidence type="ECO:0000256" key="8">
    <source>
        <dbReference type="ARBA" id="ARBA00023180"/>
    </source>
</evidence>
<dbReference type="CDD" id="cd11304">
    <property type="entry name" value="Cadherin_repeat"/>
    <property type="match status" value="12"/>
</dbReference>
<feature type="domain" description="Cadherin" evidence="10">
    <location>
        <begin position="622"/>
        <end position="738"/>
    </location>
</feature>
<dbReference type="GO" id="GO:0007156">
    <property type="term" value="P:homophilic cell adhesion via plasma membrane adhesion molecules"/>
    <property type="evidence" value="ECO:0007669"/>
    <property type="project" value="InterPro"/>
</dbReference>
<keyword evidence="4 9" id="KW-0106">Calcium</keyword>
<dbReference type="GO" id="GO:0005509">
    <property type="term" value="F:calcium ion binding"/>
    <property type="evidence" value="ECO:0007669"/>
    <property type="project" value="UniProtKB-UniRule"/>
</dbReference>
<evidence type="ECO:0000256" key="7">
    <source>
        <dbReference type="ARBA" id="ARBA00023136"/>
    </source>
</evidence>
<feature type="domain" description="Cadherin" evidence="10">
    <location>
        <begin position="951"/>
        <end position="1047"/>
    </location>
</feature>
<feature type="domain" description="Cadherin" evidence="10">
    <location>
        <begin position="1048"/>
        <end position="1152"/>
    </location>
</feature>
<dbReference type="InterPro" id="IPR002126">
    <property type="entry name" value="Cadherin-like_dom"/>
</dbReference>
<dbReference type="GO" id="GO:0009653">
    <property type="term" value="P:anatomical structure morphogenesis"/>
    <property type="evidence" value="ECO:0007669"/>
    <property type="project" value="UniProtKB-ARBA"/>
</dbReference>
<dbReference type="GO" id="GO:0005886">
    <property type="term" value="C:plasma membrane"/>
    <property type="evidence" value="ECO:0007669"/>
    <property type="project" value="InterPro"/>
</dbReference>
<keyword evidence="12" id="KW-1185">Reference proteome</keyword>
<dbReference type="PROSITE" id="PS50268">
    <property type="entry name" value="CADHERIN_2"/>
    <property type="match status" value="12"/>
</dbReference>
<protein>
    <recommendedName>
        <fullName evidence="10">Cadherin domain-containing protein</fullName>
    </recommendedName>
</protein>
<evidence type="ECO:0000259" key="10">
    <source>
        <dbReference type="PROSITE" id="PS50268"/>
    </source>
</evidence>
<reference evidence="11 12" key="1">
    <citation type="submission" date="2019-06" db="EMBL/GenBank/DDBJ databases">
        <title>Discovery of a novel chromosome fission-fusion reversal in muntjac.</title>
        <authorList>
            <person name="Mudd A.B."/>
            <person name="Bredeson J.V."/>
            <person name="Baum R."/>
            <person name="Hockemeyer D."/>
            <person name="Rokhsar D.S."/>
        </authorList>
    </citation>
    <scope>NUCLEOTIDE SEQUENCE [LARGE SCALE GENOMIC DNA]</scope>
    <source>
        <strain evidence="11">UTSW_UCB_Mm</strain>
        <tissue evidence="11">Fibroblast cell line</tissue>
    </source>
</reference>
<dbReference type="PANTHER" id="PTHR24026:SF136">
    <property type="entry name" value="PROTOCADHERIN-23"/>
    <property type="match status" value="1"/>
</dbReference>